<dbReference type="Proteomes" id="UP001153148">
    <property type="component" value="Unassembled WGS sequence"/>
</dbReference>
<dbReference type="EC" id="3.5.1.1" evidence="1"/>
<evidence type="ECO:0000313" key="4">
    <source>
        <dbReference type="EMBL" id="CAG2064333.1"/>
    </source>
</evidence>
<organism evidence="4 5">
    <name type="scientific">Timema podura</name>
    <name type="common">Walking stick</name>
    <dbReference type="NCBI Taxonomy" id="61482"/>
    <lineage>
        <taxon>Eukaryota</taxon>
        <taxon>Metazoa</taxon>
        <taxon>Ecdysozoa</taxon>
        <taxon>Arthropoda</taxon>
        <taxon>Hexapoda</taxon>
        <taxon>Insecta</taxon>
        <taxon>Pterygota</taxon>
        <taxon>Neoptera</taxon>
        <taxon>Polyneoptera</taxon>
        <taxon>Phasmatodea</taxon>
        <taxon>Timematodea</taxon>
        <taxon>Timematoidea</taxon>
        <taxon>Timematidae</taxon>
        <taxon>Timema</taxon>
    </lineage>
</organism>
<feature type="region of interest" description="Disordered" evidence="2">
    <location>
        <begin position="117"/>
        <end position="138"/>
    </location>
</feature>
<dbReference type="InterPro" id="IPR027473">
    <property type="entry name" value="L-asparaginase_C"/>
</dbReference>
<evidence type="ECO:0000256" key="1">
    <source>
        <dbReference type="ARBA" id="ARBA00012920"/>
    </source>
</evidence>
<keyword evidence="5" id="KW-1185">Reference proteome</keyword>
<dbReference type="InterPro" id="IPR040919">
    <property type="entry name" value="Asparaginase_C"/>
</dbReference>
<evidence type="ECO:0000313" key="5">
    <source>
        <dbReference type="Proteomes" id="UP001153148"/>
    </source>
</evidence>
<dbReference type="InterPro" id="IPR036152">
    <property type="entry name" value="Asp/glu_Ase-like_sf"/>
</dbReference>
<dbReference type="PROSITE" id="PS51732">
    <property type="entry name" value="ASN_GLN_ASE_3"/>
    <property type="match status" value="1"/>
</dbReference>
<feature type="region of interest" description="Disordered" evidence="2">
    <location>
        <begin position="1"/>
        <end position="20"/>
    </location>
</feature>
<sequence length="138" mass="14981">MVGLVTGRSRLESRSGAPGRGVRAFLQPPIQGVVLQTYGSGNVPSNRKDLLAAFRDAIRRGVVIINCTQCHHGGVAPLYETGARPIIVEPLIPIGTEPFRWTWTEVHECRSGYSGTRKIQDQPAWGNLRNSPPLGPDG</sequence>
<evidence type="ECO:0000256" key="2">
    <source>
        <dbReference type="SAM" id="MobiDB-lite"/>
    </source>
</evidence>
<evidence type="ECO:0000259" key="3">
    <source>
        <dbReference type="Pfam" id="PF17763"/>
    </source>
</evidence>
<dbReference type="PANTHER" id="PTHR11707:SF28">
    <property type="entry name" value="60 KDA LYSOPHOSPHOLIPASE"/>
    <property type="match status" value="1"/>
</dbReference>
<gene>
    <name evidence="4" type="ORF">TPAB3V08_LOCUS11280</name>
</gene>
<dbReference type="Pfam" id="PF17763">
    <property type="entry name" value="Asparaginase_C"/>
    <property type="match status" value="1"/>
</dbReference>
<dbReference type="PIRSF" id="PIRSF001220">
    <property type="entry name" value="L-ASNase_gatD"/>
    <property type="match status" value="1"/>
</dbReference>
<name>A0ABN7P922_TIMPD</name>
<dbReference type="EMBL" id="CAJPIN010033321">
    <property type="protein sequence ID" value="CAG2064333.1"/>
    <property type="molecule type" value="Genomic_DNA"/>
</dbReference>
<feature type="non-terminal residue" evidence="4">
    <location>
        <position position="138"/>
    </location>
</feature>
<accession>A0ABN7P922</accession>
<proteinExistence type="predicted"/>
<dbReference type="PIRSF" id="PIRSF500176">
    <property type="entry name" value="L_ASNase"/>
    <property type="match status" value="1"/>
</dbReference>
<protein>
    <recommendedName>
        <fullName evidence="1">asparaginase</fullName>
        <ecNumber evidence="1">3.5.1.1</ecNumber>
    </recommendedName>
</protein>
<dbReference type="PANTHER" id="PTHR11707">
    <property type="entry name" value="L-ASPARAGINASE"/>
    <property type="match status" value="1"/>
</dbReference>
<reference evidence="4" key="1">
    <citation type="submission" date="2021-03" db="EMBL/GenBank/DDBJ databases">
        <authorList>
            <person name="Tran Van P."/>
        </authorList>
    </citation>
    <scope>NUCLEOTIDE SEQUENCE</scope>
</reference>
<dbReference type="InterPro" id="IPR006034">
    <property type="entry name" value="Asparaginase/glutaminase-like"/>
</dbReference>
<dbReference type="Gene3D" id="3.40.50.40">
    <property type="match status" value="1"/>
</dbReference>
<comment type="caution">
    <text evidence="4">The sequence shown here is derived from an EMBL/GenBank/DDBJ whole genome shotgun (WGS) entry which is preliminary data.</text>
</comment>
<dbReference type="SUPFAM" id="SSF53774">
    <property type="entry name" value="Glutaminase/Asparaginase"/>
    <property type="match status" value="1"/>
</dbReference>
<feature type="domain" description="Asparaginase/glutaminase C-terminal" evidence="3">
    <location>
        <begin position="15"/>
        <end position="83"/>
    </location>
</feature>